<feature type="domain" description="DUF6537" evidence="4">
    <location>
        <begin position="278"/>
        <end position="494"/>
    </location>
</feature>
<dbReference type="Pfam" id="PF20169">
    <property type="entry name" value="DUF6537"/>
    <property type="match status" value="1"/>
</dbReference>
<name>A0A2R8BZB6_9RHOB</name>
<dbReference type="GO" id="GO:0016903">
    <property type="term" value="F:oxidoreductase activity, acting on the aldehyde or oxo group of donors"/>
    <property type="evidence" value="ECO:0007669"/>
    <property type="project" value="InterPro"/>
</dbReference>
<protein>
    <submittedName>
        <fullName evidence="5">Uncharacterized protein</fullName>
    </submittedName>
</protein>
<evidence type="ECO:0000313" key="6">
    <source>
        <dbReference type="Proteomes" id="UP000244912"/>
    </source>
</evidence>
<dbReference type="EMBL" id="ONZF01000009">
    <property type="protein sequence ID" value="SPJ25436.1"/>
    <property type="molecule type" value="Genomic_DNA"/>
</dbReference>
<dbReference type="AlphaFoldDB" id="A0A2R8BZB6"/>
<dbReference type="Proteomes" id="UP000244912">
    <property type="component" value="Unassembled WGS sequence"/>
</dbReference>
<feature type="compositionally biased region" description="Low complexity" evidence="2">
    <location>
        <begin position="232"/>
        <end position="244"/>
    </location>
</feature>
<organism evidence="5 6">
    <name type="scientific">Palleronia abyssalis</name>
    <dbReference type="NCBI Taxonomy" id="1501240"/>
    <lineage>
        <taxon>Bacteria</taxon>
        <taxon>Pseudomonadati</taxon>
        <taxon>Pseudomonadota</taxon>
        <taxon>Alphaproteobacteria</taxon>
        <taxon>Rhodobacterales</taxon>
        <taxon>Roseobacteraceae</taxon>
        <taxon>Palleronia</taxon>
    </lineage>
</organism>
<proteinExistence type="predicted"/>
<dbReference type="Gene3D" id="3.40.920.10">
    <property type="entry name" value="Pyruvate-ferredoxin oxidoreductase, PFOR, domain III"/>
    <property type="match status" value="1"/>
</dbReference>
<evidence type="ECO:0000256" key="2">
    <source>
        <dbReference type="SAM" id="MobiDB-lite"/>
    </source>
</evidence>
<evidence type="ECO:0000259" key="4">
    <source>
        <dbReference type="Pfam" id="PF20169"/>
    </source>
</evidence>
<keyword evidence="6" id="KW-1185">Reference proteome</keyword>
<dbReference type="InterPro" id="IPR046667">
    <property type="entry name" value="DUF6537"/>
</dbReference>
<evidence type="ECO:0000259" key="3">
    <source>
        <dbReference type="Pfam" id="PF01558"/>
    </source>
</evidence>
<dbReference type="InterPro" id="IPR002869">
    <property type="entry name" value="Pyrv_flavodox_OxRed_cen"/>
</dbReference>
<dbReference type="InterPro" id="IPR019752">
    <property type="entry name" value="Pyrv/ketoisovalerate_OxRed_cat"/>
</dbReference>
<dbReference type="PANTHER" id="PTHR43854:SF1">
    <property type="entry name" value="INDOLEPYRUVATE OXIDOREDUCTASE SUBUNIT IORB"/>
    <property type="match status" value="1"/>
</dbReference>
<feature type="region of interest" description="Disordered" evidence="2">
    <location>
        <begin position="218"/>
        <end position="251"/>
    </location>
</feature>
<dbReference type="SUPFAM" id="SSF53323">
    <property type="entry name" value="Pyruvate-ferredoxin oxidoreductase, PFOR, domain III"/>
    <property type="match status" value="1"/>
</dbReference>
<keyword evidence="1" id="KW-0560">Oxidoreductase</keyword>
<gene>
    <name evidence="5" type="ORF">PAA8504_03287</name>
</gene>
<dbReference type="OrthoDB" id="1490270at2"/>
<evidence type="ECO:0000256" key="1">
    <source>
        <dbReference type="ARBA" id="ARBA00023002"/>
    </source>
</evidence>
<reference evidence="5 6" key="1">
    <citation type="submission" date="2018-03" db="EMBL/GenBank/DDBJ databases">
        <authorList>
            <person name="Keele B.F."/>
        </authorList>
    </citation>
    <scope>NUCLEOTIDE SEQUENCE [LARGE SCALE GENOMIC DNA]</scope>
    <source>
        <strain evidence="5 6">CECT 8504</strain>
    </source>
</reference>
<dbReference type="NCBIfam" id="NF006179">
    <property type="entry name" value="PRK08312.1"/>
    <property type="match status" value="1"/>
</dbReference>
<accession>A0A2R8BZB6</accession>
<sequence>MNDAAILEPKAPDMRLDQVVKLAVMAVGGQGGGVLTNWIVDLAERNGYAVQATSVAGVAQRTGATIYYVEMLPESGRQPVFALAPAEGDVDILIAAEMMEAGRAIMRGFVTSDRTTLIASSHRALAVSEKIVPGSGLADSSAVAKAAGESAARFIAFDMEEMAREAGSVISASLFGALAGSDALPFEVETYRETIRASGRGVEASLAAFEISREAAAQGRTPTTVELDKDAPAPGGTLPPAATPVEEDAGPERMAGPDGMLREWAKLSDRATALPGPVAEMARVGLRKLVDYQDLDYGRDYLDRLDAILARDRTAGGEAKAFEFTATAAKYLANAMAYDDILRVADLKTRRGRFARITDEMRAPEGTLVQVTEYLHPGSAEAISVMPRRLGAWVEARPNALRRLDWLVNRGRRVRTDRLAGFTALYLAAGLRRWRRSLLRHGREMDHIDAWMTAALGRIDSDYAHAVETLKIRRLIKGYSDTHARGLAKFDKAMSGAALVEGREDAADWTARLIAAALKDPKGEALEGALQTIRSFTTAGSA</sequence>
<dbReference type="InterPro" id="IPR052198">
    <property type="entry name" value="IorB_Oxidoreductase"/>
</dbReference>
<dbReference type="RefSeq" id="WP_108895244.1">
    <property type="nucleotide sequence ID" value="NZ_ONZF01000009.1"/>
</dbReference>
<evidence type="ECO:0000313" key="5">
    <source>
        <dbReference type="EMBL" id="SPJ25436.1"/>
    </source>
</evidence>
<feature type="domain" description="Pyruvate/ketoisovalerate oxidoreductase catalytic" evidence="3">
    <location>
        <begin position="28"/>
        <end position="211"/>
    </location>
</feature>
<dbReference type="PANTHER" id="PTHR43854">
    <property type="entry name" value="INDOLEPYRUVATE OXIDOREDUCTASE SUBUNIT IORB"/>
    <property type="match status" value="1"/>
</dbReference>
<dbReference type="Pfam" id="PF01558">
    <property type="entry name" value="POR"/>
    <property type="match status" value="1"/>
</dbReference>